<dbReference type="Gene3D" id="3.30.1370.110">
    <property type="match status" value="1"/>
</dbReference>
<comment type="caution">
    <text evidence="3">The sequence shown here is derived from an EMBL/GenBank/DDBJ whole genome shotgun (WGS) entry which is preliminary data.</text>
</comment>
<dbReference type="Pfam" id="PF01713">
    <property type="entry name" value="Smr"/>
    <property type="match status" value="1"/>
</dbReference>
<evidence type="ECO:0000256" key="1">
    <source>
        <dbReference type="SAM" id="MobiDB-lite"/>
    </source>
</evidence>
<sequence>MKRFSPDASARPGRQRVLTDEERRLWESVAGQAKPLRKRSPPGPFQPLLEVKSAVIAKPTAWSEADSTGKTAITFSREDSASKHKHSGLNNPPPAALTRRERSQLSRGRKDIDARIDLHGMTQTRAYRALLRFLQDASGDGLAFVLVITGKGRAKGADSERGVLRRQVPQWLALPEFRSLVVGFDEAHLGHGGEGALYVRLRRRVRA</sequence>
<gene>
    <name evidence="3" type="ORF">NWI01_15520</name>
</gene>
<proteinExistence type="predicted"/>
<dbReference type="InterPro" id="IPR036063">
    <property type="entry name" value="Smr_dom_sf"/>
</dbReference>
<dbReference type="Proteomes" id="UP000318825">
    <property type="component" value="Unassembled WGS sequence"/>
</dbReference>
<protein>
    <submittedName>
        <fullName evidence="3">DNA mismatch repair protein MutS</fullName>
    </submittedName>
</protein>
<reference evidence="3 4" key="1">
    <citation type="submission" date="2019-06" db="EMBL/GenBank/DDBJ databases">
        <title>Whole genome shotgun sequence of Nitrobacter winogradskyi NBRC 14297.</title>
        <authorList>
            <person name="Hosoyama A."/>
            <person name="Uohara A."/>
            <person name="Ohji S."/>
            <person name="Ichikawa N."/>
        </authorList>
    </citation>
    <scope>NUCLEOTIDE SEQUENCE [LARGE SCALE GENOMIC DNA]</scope>
    <source>
        <strain evidence="3 4">NBRC 14297</strain>
    </source>
</reference>
<feature type="compositionally biased region" description="Basic and acidic residues" evidence="1">
    <location>
        <begin position="98"/>
        <end position="110"/>
    </location>
</feature>
<dbReference type="InterPro" id="IPR002625">
    <property type="entry name" value="Smr_dom"/>
</dbReference>
<dbReference type="PROSITE" id="PS50828">
    <property type="entry name" value="SMR"/>
    <property type="match status" value="1"/>
</dbReference>
<feature type="region of interest" description="Disordered" evidence="1">
    <location>
        <begin position="77"/>
        <end position="110"/>
    </location>
</feature>
<dbReference type="PANTHER" id="PTHR35562:SF2">
    <property type="entry name" value="DNA ENDONUCLEASE SMRA-RELATED"/>
    <property type="match status" value="1"/>
</dbReference>
<evidence type="ECO:0000313" key="4">
    <source>
        <dbReference type="Proteomes" id="UP000318825"/>
    </source>
</evidence>
<dbReference type="RefSeq" id="WP_141383346.1">
    <property type="nucleotide sequence ID" value="NZ_BJNF01000037.1"/>
</dbReference>
<dbReference type="SUPFAM" id="SSF160443">
    <property type="entry name" value="SMR domain-like"/>
    <property type="match status" value="1"/>
</dbReference>
<dbReference type="AlphaFoldDB" id="A0A4Y3WC87"/>
<organism evidence="3 4">
    <name type="scientific">Nitrobacter winogradskyi</name>
    <name type="common">Nitrobacter agilis</name>
    <dbReference type="NCBI Taxonomy" id="913"/>
    <lineage>
        <taxon>Bacteria</taxon>
        <taxon>Pseudomonadati</taxon>
        <taxon>Pseudomonadota</taxon>
        <taxon>Alphaproteobacteria</taxon>
        <taxon>Hyphomicrobiales</taxon>
        <taxon>Nitrobacteraceae</taxon>
        <taxon>Nitrobacter</taxon>
    </lineage>
</organism>
<dbReference type="EMBL" id="BJNF01000037">
    <property type="protein sequence ID" value="GEC15660.1"/>
    <property type="molecule type" value="Genomic_DNA"/>
</dbReference>
<dbReference type="SMART" id="SM00463">
    <property type="entry name" value="SMR"/>
    <property type="match status" value="1"/>
</dbReference>
<evidence type="ECO:0000313" key="3">
    <source>
        <dbReference type="EMBL" id="GEC15660.1"/>
    </source>
</evidence>
<accession>A0A4Y3WC87</accession>
<name>A0A4Y3WC87_NITWI</name>
<dbReference type="OrthoDB" id="7165597at2"/>
<dbReference type="PANTHER" id="PTHR35562">
    <property type="entry name" value="DNA ENDONUCLEASE SMRA-RELATED"/>
    <property type="match status" value="1"/>
</dbReference>
<evidence type="ECO:0000259" key="2">
    <source>
        <dbReference type="PROSITE" id="PS50828"/>
    </source>
</evidence>
<feature type="domain" description="Smr" evidence="2">
    <location>
        <begin position="116"/>
        <end position="202"/>
    </location>
</feature>